<dbReference type="Pfam" id="PF18998">
    <property type="entry name" value="Flg_new_2"/>
    <property type="match status" value="2"/>
</dbReference>
<dbReference type="EMBL" id="JAWDKC010000025">
    <property type="protein sequence ID" value="MDV0445900.1"/>
    <property type="molecule type" value="Genomic_DNA"/>
</dbReference>
<sequence>MKQTSYLFVFFIFLSAVVLLSNTGAAAAGDPFHLRSELAPDVLRSLTNDTAGITFYFADQWHRSFEETLGEEYGIGSVPVHLYQITKELTADNSLPGNLNEKAALYKTYYVEPQSSESSVTVQAADFQEQAKMKNWKLNSSFQPDSSSGFGQASGETADIEFGSTREINFYFDMPDWEYAVGGVGIGISDLNQTTYADESGKSVDLKEVIVYNTPGIFYTASSNPGNNQKNDHITYIWLGSDINQNEMRKSPTTIDDLEARKYACFDINLNKSGLIFDGSTVRSFSGAKIGIQETREEYWHKWVQWFHTSAYDTVAVMAVRASVTNTVPFEVKIQNSYLVGGNGYGFIFVSDGAKNVTNHYSNTFYVGPQLFWNDYGMNILDDTEVVIDDPRYKNNGVIHYEDISGSPKSLTLNLNDSRDAGPAYWGEVGEVSGLIFRGNVTAYKTNTGDIVSFFWIRDYTQDVVIEEDAVVNLRYKNNNTDSLYSGIFYFDPSVSVIVGRNAVFNANCDNTFTATKIKDLVLEENSRVTIAGSGNPVITFLNVTGNLEMNQDSELTVFTTHRNAYRVFNLGGSALLKDYSNLNVTGNSNNSAMFNASNLTLNPYAKAKIVNNGFGTALQMNNLTADDFSEISVALMSNTTNASANVFTLRGDRVENAVFYNAGSGRGLNIRSASSGNLNLTNMTEIKHWMIPNSAGYDSDSGIVSGTPSYNWSQDTDSDNGFNAAAWVNAGGWIQSADRLVSSNYTGDEVLNNTTFSLVEWNGSVWNNKTTVTMKGQTGPFSVTLHWNDLNQTINGGDVRYGLPVSTDLDLNALEPVYPYHNFVQWYSDSALTDLYDIDQEPVTHAIHLYGEWESDGTVFVHYKANGGSGVYAPVPVMPPEKHIVLSNSETSFKRDGYNFSNWNTQSDGSGLSCSPGDELEMIEDTDLYAQWVLTEYSIYYTFKTESGADLVTQGTSDNPDKYTVLNTPMTLKTASAPGYTFLRWSDENNLPVSGLEAGSTGERRLTAVFSDRLIVYSLVYDFKTVGGSSLLVSGLSNNPGSYTVADTPLVLNSASASGYTFMHWENSLGEIVTEIEKGSAENYKLTAVFEDTEVSYEIRYRFETESGKILQTGSSSNPDSYTISDTPLVLKPASADGYSFLNWENETGSVLFELDAGSTGNRELTAVFSDREVIYSLIYEFKTQNGNPLKTTGSTENPKTYTVSETPIVLKPASAPGYTFMQWTDENGSVTAVPAGSTGSKTLTAVFNNAEVVYKIEYTFETMSGKPLSVQAFSNNPASYTVSDTPLALNASTADGYSFLYWKDETNSAVSDLPAGSTGGRKLTAVFSDDESVFGIAYKFETENGQPLKTSGSTDNPRSYTVSDTPIVLKDAQAPGYQFMYWKNETNSAVSEIEKGSTGGRQLTAVFNNSELRYQISYLFKTELGNSLSTPGSSLNPSSYTVSDTPLTLKEAAADGYNFLYWTDENGLEISGLDAQSTGNRILTAVFDDSEIIYSITYDFKTKGGLPLMTSGSSSNPDKYTVSDTPVVLSPGNAPGYKFLHWADEDESVISELAAGSFGNRMLTAVFDDEEVVYRIDYVFKTKSGKPLAVFGTSDNPKTYSVSDTPVVLNAAEAAGYAFLYWTNETGSVINALDAGSTGNRELTAIFSDDEIIYTIIYEFETVSGDSLLTTPSSNNPSRYTVSDMPFKLKDADAPGYLFLHWENETGAVISEVSSVTRVSGSSFVRSDLDYILLHSDLLIFADLESYYPDDFHQKSAESDLERTRDRDLTAVFSDQPTVYKITYVNADSSEHNNPLSYTVEETIVLENASRKNYRFEGWYKDSKLSEEITQIGPKMTGDLSIYADWSENNSSGGSGGGSGGGTGGGSVSPSEPDPSPGPGPEPEPEPGPETPDPGTPDPEPPEGGNEMLQTVVILLFLTAVCVFVFVQRELEEEESDTKNDMKNDMKTNHETSEQTDGKFN</sequence>
<evidence type="ECO:0000259" key="3">
    <source>
        <dbReference type="Pfam" id="PF18998"/>
    </source>
</evidence>
<dbReference type="Proteomes" id="UP001272052">
    <property type="component" value="Unassembled WGS sequence"/>
</dbReference>
<comment type="caution">
    <text evidence="4">The sequence shown here is derived from an EMBL/GenBank/DDBJ whole genome shotgun (WGS) entry which is preliminary data.</text>
</comment>
<feature type="region of interest" description="Disordered" evidence="2">
    <location>
        <begin position="1849"/>
        <end position="1908"/>
    </location>
</feature>
<evidence type="ECO:0000256" key="1">
    <source>
        <dbReference type="ARBA" id="ARBA00004196"/>
    </source>
</evidence>
<accession>A0ABU3VSL5</accession>
<feature type="domain" description="Bacterial repeat" evidence="3">
    <location>
        <begin position="1600"/>
        <end position="1651"/>
    </location>
</feature>
<evidence type="ECO:0000313" key="5">
    <source>
        <dbReference type="Proteomes" id="UP001272052"/>
    </source>
</evidence>
<evidence type="ECO:0000313" key="4">
    <source>
        <dbReference type="EMBL" id="MDV0445900.1"/>
    </source>
</evidence>
<proteinExistence type="predicted"/>
<keyword evidence="5" id="KW-1185">Reference proteome</keyword>
<reference evidence="4 5" key="1">
    <citation type="submission" date="2023-06" db="EMBL/GenBank/DDBJ databases">
        <title>Genome sequence of Methanimicrococcus sp. At1.</title>
        <authorList>
            <person name="Protasov E."/>
            <person name="Platt K."/>
            <person name="Poehlein A."/>
            <person name="Daniel R."/>
            <person name="Brune A."/>
        </authorList>
    </citation>
    <scope>NUCLEOTIDE SEQUENCE [LARGE SCALE GENOMIC DNA]</scope>
    <source>
        <strain evidence="4 5">At1</strain>
    </source>
</reference>
<evidence type="ECO:0000256" key="2">
    <source>
        <dbReference type="SAM" id="MobiDB-lite"/>
    </source>
</evidence>
<feature type="compositionally biased region" description="Pro residues" evidence="2">
    <location>
        <begin position="1874"/>
        <end position="1901"/>
    </location>
</feature>
<feature type="region of interest" description="Disordered" evidence="2">
    <location>
        <begin position="1934"/>
        <end position="1963"/>
    </location>
</feature>
<dbReference type="InterPro" id="IPR042229">
    <property type="entry name" value="Listeria/Bacterioides_rpt_sf"/>
</dbReference>
<gene>
    <name evidence="4" type="ORF">MmiAt1_15010</name>
</gene>
<feature type="domain" description="Bacterial repeat" evidence="3">
    <location>
        <begin position="1195"/>
        <end position="1251"/>
    </location>
</feature>
<dbReference type="Gene3D" id="2.60.40.4270">
    <property type="entry name" value="Listeria-Bacteroides repeat domain"/>
    <property type="match status" value="2"/>
</dbReference>
<dbReference type="NCBIfam" id="TIGR02543">
    <property type="entry name" value="List_Bact_rpt"/>
    <property type="match status" value="1"/>
</dbReference>
<dbReference type="InterPro" id="IPR013378">
    <property type="entry name" value="InlB-like_B-rpt"/>
</dbReference>
<feature type="compositionally biased region" description="Basic and acidic residues" evidence="2">
    <location>
        <begin position="1939"/>
        <end position="1963"/>
    </location>
</feature>
<comment type="subcellular location">
    <subcellularLocation>
        <location evidence="1">Cell envelope</location>
    </subcellularLocation>
</comment>
<dbReference type="InterPro" id="IPR044060">
    <property type="entry name" value="Bacterial_rp_domain"/>
</dbReference>
<dbReference type="RefSeq" id="WP_318786329.1">
    <property type="nucleotide sequence ID" value="NZ_JAWDKC010000025.1"/>
</dbReference>
<feature type="compositionally biased region" description="Gly residues" evidence="2">
    <location>
        <begin position="1855"/>
        <end position="1869"/>
    </location>
</feature>
<protein>
    <recommendedName>
        <fullName evidence="3">Bacterial repeat domain-containing protein</fullName>
    </recommendedName>
</protein>
<name>A0ABU3VSL5_9EURY</name>
<organism evidence="4 5">
    <name type="scientific">Methanimicrococcus hacksteinii</name>
    <dbReference type="NCBI Taxonomy" id="3028293"/>
    <lineage>
        <taxon>Archaea</taxon>
        <taxon>Methanobacteriati</taxon>
        <taxon>Methanobacteriota</taxon>
        <taxon>Stenosarchaea group</taxon>
        <taxon>Methanomicrobia</taxon>
        <taxon>Methanosarcinales</taxon>
        <taxon>Methanosarcinaceae</taxon>
        <taxon>Methanimicrococcus</taxon>
    </lineage>
</organism>
<dbReference type="Pfam" id="PF09479">
    <property type="entry name" value="Flg_new"/>
    <property type="match status" value="2"/>
</dbReference>